<feature type="region of interest" description="Disordered" evidence="1">
    <location>
        <begin position="1"/>
        <end position="172"/>
    </location>
</feature>
<keyword evidence="3" id="KW-1185">Reference proteome</keyword>
<gene>
    <name evidence="2" type="ORF">PG997_010965</name>
</gene>
<feature type="compositionally biased region" description="Basic and acidic residues" evidence="1">
    <location>
        <begin position="15"/>
        <end position="26"/>
    </location>
</feature>
<feature type="compositionally biased region" description="Low complexity" evidence="1">
    <location>
        <begin position="135"/>
        <end position="149"/>
    </location>
</feature>
<feature type="compositionally biased region" description="Basic residues" evidence="1">
    <location>
        <begin position="90"/>
        <end position="102"/>
    </location>
</feature>
<evidence type="ECO:0000313" key="3">
    <source>
        <dbReference type="Proteomes" id="UP001433268"/>
    </source>
</evidence>
<evidence type="ECO:0000313" key="2">
    <source>
        <dbReference type="EMBL" id="KAK8070762.1"/>
    </source>
</evidence>
<dbReference type="Proteomes" id="UP001433268">
    <property type="component" value="Unassembled WGS sequence"/>
</dbReference>
<protein>
    <submittedName>
        <fullName evidence="2">Uncharacterized protein</fullName>
    </submittedName>
</protein>
<feature type="compositionally biased region" description="Low complexity" evidence="1">
    <location>
        <begin position="57"/>
        <end position="70"/>
    </location>
</feature>
<evidence type="ECO:0000256" key="1">
    <source>
        <dbReference type="SAM" id="MobiDB-lite"/>
    </source>
</evidence>
<dbReference type="RefSeq" id="XP_066664570.1">
    <property type="nucleotide sequence ID" value="XM_066815280.1"/>
</dbReference>
<feature type="compositionally biased region" description="Basic residues" evidence="1">
    <location>
        <begin position="111"/>
        <end position="126"/>
    </location>
</feature>
<sequence length="232" mass="24971">MSSPSSACSLPDDSLLPHHPDRHGPDHQSLQLGAPLGRLSGRLHPDGRVGPLHAGRRAPVPVAGPGPARADWAHDGERRAEPHPDPRLPGHCHSRRPRQNRRRLPEQTRGRDRRRHPRVHPARVSRRGAESGAGAWVRARCEAAGAAALPQPPPVDDDVVMGNVPDPGVEEDPGAQELWRYLVNDVMGNNNPGGDEAMGADPAAEYMWNFPGNAVMGENPGDDQFLAENPGG</sequence>
<accession>A0ABR1VIQ0</accession>
<name>A0ABR1VIQ0_9PEZI</name>
<dbReference type="EMBL" id="JAQQWN010000008">
    <property type="protein sequence ID" value="KAK8070762.1"/>
    <property type="molecule type" value="Genomic_DNA"/>
</dbReference>
<feature type="compositionally biased region" description="Basic and acidic residues" evidence="1">
    <location>
        <begin position="71"/>
        <end position="88"/>
    </location>
</feature>
<dbReference type="GeneID" id="92048340"/>
<comment type="caution">
    <text evidence="2">The sequence shown here is derived from an EMBL/GenBank/DDBJ whole genome shotgun (WGS) entry which is preliminary data.</text>
</comment>
<reference evidence="2 3" key="1">
    <citation type="submission" date="2023-01" db="EMBL/GenBank/DDBJ databases">
        <title>Analysis of 21 Apiospora genomes using comparative genomics revels a genus with tremendous synthesis potential of carbohydrate active enzymes and secondary metabolites.</title>
        <authorList>
            <person name="Sorensen T."/>
        </authorList>
    </citation>
    <scope>NUCLEOTIDE SEQUENCE [LARGE SCALE GENOMIC DNA]</scope>
    <source>
        <strain evidence="2 3">CBS 114990</strain>
    </source>
</reference>
<proteinExistence type="predicted"/>
<organism evidence="2 3">
    <name type="scientific">Apiospora hydei</name>
    <dbReference type="NCBI Taxonomy" id="1337664"/>
    <lineage>
        <taxon>Eukaryota</taxon>
        <taxon>Fungi</taxon>
        <taxon>Dikarya</taxon>
        <taxon>Ascomycota</taxon>
        <taxon>Pezizomycotina</taxon>
        <taxon>Sordariomycetes</taxon>
        <taxon>Xylariomycetidae</taxon>
        <taxon>Amphisphaeriales</taxon>
        <taxon>Apiosporaceae</taxon>
        <taxon>Apiospora</taxon>
    </lineage>
</organism>